<evidence type="ECO:0000256" key="4">
    <source>
        <dbReference type="ARBA" id="ARBA00022741"/>
    </source>
</evidence>
<keyword evidence="3 6" id="KW-0479">Metal-binding</keyword>
<comment type="catalytic activity">
    <reaction evidence="1 6">
        <text>a ribonucleoside 5'-phosphate + H2O = a ribonucleoside + phosphate</text>
        <dbReference type="Rhea" id="RHEA:12484"/>
        <dbReference type="ChEBI" id="CHEBI:15377"/>
        <dbReference type="ChEBI" id="CHEBI:18254"/>
        <dbReference type="ChEBI" id="CHEBI:43474"/>
        <dbReference type="ChEBI" id="CHEBI:58043"/>
        <dbReference type="EC" id="3.1.3.5"/>
    </reaction>
</comment>
<dbReference type="Pfam" id="PF01975">
    <property type="entry name" value="SurE"/>
    <property type="match status" value="1"/>
</dbReference>
<dbReference type="GO" id="GO:0005737">
    <property type="term" value="C:cytoplasm"/>
    <property type="evidence" value="ECO:0007669"/>
    <property type="project" value="UniProtKB-SubCell"/>
</dbReference>
<dbReference type="GO" id="GO:0046872">
    <property type="term" value="F:metal ion binding"/>
    <property type="evidence" value="ECO:0007669"/>
    <property type="project" value="UniProtKB-UniRule"/>
</dbReference>
<dbReference type="PANTHER" id="PTHR30457">
    <property type="entry name" value="5'-NUCLEOTIDASE SURE"/>
    <property type="match status" value="1"/>
</dbReference>
<accession>A0A9D1U833</accession>
<feature type="binding site" evidence="6">
    <location>
        <position position="9"/>
    </location>
    <ligand>
        <name>a divalent metal cation</name>
        <dbReference type="ChEBI" id="CHEBI:60240"/>
    </ligand>
</feature>
<proteinExistence type="inferred from homology"/>
<reference evidence="8" key="2">
    <citation type="submission" date="2021-04" db="EMBL/GenBank/DDBJ databases">
        <authorList>
            <person name="Gilroy R."/>
        </authorList>
    </citation>
    <scope>NUCLEOTIDE SEQUENCE</scope>
    <source>
        <strain evidence="8">ChiSxjej5B17-1746</strain>
    </source>
</reference>
<feature type="binding site" evidence="6">
    <location>
        <position position="95"/>
    </location>
    <ligand>
        <name>a divalent metal cation</name>
        <dbReference type="ChEBI" id="CHEBI:60240"/>
    </ligand>
</feature>
<feature type="binding site" evidence="6">
    <location>
        <position position="40"/>
    </location>
    <ligand>
        <name>a divalent metal cation</name>
        <dbReference type="ChEBI" id="CHEBI:60240"/>
    </ligand>
</feature>
<evidence type="ECO:0000313" key="9">
    <source>
        <dbReference type="Proteomes" id="UP000824264"/>
    </source>
</evidence>
<evidence type="ECO:0000256" key="3">
    <source>
        <dbReference type="ARBA" id="ARBA00022723"/>
    </source>
</evidence>
<dbReference type="GO" id="GO:0000166">
    <property type="term" value="F:nucleotide binding"/>
    <property type="evidence" value="ECO:0007669"/>
    <property type="project" value="UniProtKB-KW"/>
</dbReference>
<comment type="caution">
    <text evidence="8">The sequence shown here is derived from an EMBL/GenBank/DDBJ whole genome shotgun (WGS) entry which is preliminary data.</text>
</comment>
<protein>
    <recommendedName>
        <fullName evidence="6">5'-nucleotidase SurE</fullName>
        <ecNumber evidence="6">3.1.3.5</ecNumber>
    </recommendedName>
    <alternativeName>
        <fullName evidence="6">Nucleoside 5'-monophosphate phosphohydrolase</fullName>
    </alternativeName>
</protein>
<sequence>MRILLSNDDGIRSPCLRALWRALTGAGHIVDVVAPLVEQSGVGCGVSLHHPLRLHPVHEDDFSGTAVAGTPVDCVKIALTVLLPEAPDLVVSGINNGSNKGVDVYYSGTVGAATEAALRGLPAVAFSRPRPELESPDALARHAAGIVDAVDWPCFAGTVLNVNYPRRRVAEFKGIRAARMATPAWGESYERGEDSSGHPCWMIGDFLNRGHGGSDTDSALMEEGWVTVTPLGMDRTDREALRVLQERLAR</sequence>
<keyword evidence="4 6" id="KW-0547">Nucleotide-binding</keyword>
<comment type="cofactor">
    <cofactor evidence="6">
        <name>a divalent metal cation</name>
        <dbReference type="ChEBI" id="CHEBI:60240"/>
    </cofactor>
    <text evidence="6">Binds 1 divalent metal cation per subunit.</text>
</comment>
<comment type="function">
    <text evidence="6">Nucleotidase that shows phosphatase activity on nucleoside 5'-monophosphates.</text>
</comment>
<keyword evidence="5 6" id="KW-0378">Hydrolase</keyword>
<evidence type="ECO:0000256" key="6">
    <source>
        <dbReference type="HAMAP-Rule" id="MF_00060"/>
    </source>
</evidence>
<evidence type="ECO:0000256" key="5">
    <source>
        <dbReference type="ARBA" id="ARBA00022801"/>
    </source>
</evidence>
<dbReference type="NCBIfam" id="TIGR00087">
    <property type="entry name" value="surE"/>
    <property type="match status" value="1"/>
</dbReference>
<comment type="similarity">
    <text evidence="2 6">Belongs to the SurE nucleotidase family.</text>
</comment>
<dbReference type="EMBL" id="DXGI01000124">
    <property type="protein sequence ID" value="HIW78194.1"/>
    <property type="molecule type" value="Genomic_DNA"/>
</dbReference>
<dbReference type="InterPro" id="IPR030048">
    <property type="entry name" value="SurE"/>
</dbReference>
<evidence type="ECO:0000256" key="1">
    <source>
        <dbReference type="ARBA" id="ARBA00000815"/>
    </source>
</evidence>
<evidence type="ECO:0000259" key="7">
    <source>
        <dbReference type="Pfam" id="PF01975"/>
    </source>
</evidence>
<name>A0A9D1U833_9BACT</name>
<dbReference type="PANTHER" id="PTHR30457:SF0">
    <property type="entry name" value="PHOSPHATASE, PUTATIVE (AFU_ORTHOLOGUE AFUA_4G01070)-RELATED"/>
    <property type="match status" value="1"/>
</dbReference>
<comment type="subcellular location">
    <subcellularLocation>
        <location evidence="6">Cytoplasm</location>
    </subcellularLocation>
</comment>
<keyword evidence="6" id="KW-0963">Cytoplasm</keyword>
<dbReference type="InterPro" id="IPR036523">
    <property type="entry name" value="SurE-like_sf"/>
</dbReference>
<dbReference type="EC" id="3.1.3.5" evidence="6"/>
<evidence type="ECO:0000313" key="8">
    <source>
        <dbReference type="EMBL" id="HIW78194.1"/>
    </source>
</evidence>
<dbReference type="SUPFAM" id="SSF64167">
    <property type="entry name" value="SurE-like"/>
    <property type="match status" value="1"/>
</dbReference>
<organism evidence="8 9">
    <name type="scientific">Candidatus Bilophila faecipullorum</name>
    <dbReference type="NCBI Taxonomy" id="2838482"/>
    <lineage>
        <taxon>Bacteria</taxon>
        <taxon>Pseudomonadati</taxon>
        <taxon>Thermodesulfobacteriota</taxon>
        <taxon>Desulfovibrionia</taxon>
        <taxon>Desulfovibrionales</taxon>
        <taxon>Desulfovibrionaceae</taxon>
        <taxon>Bilophila</taxon>
    </lineage>
</organism>
<dbReference type="Proteomes" id="UP000824264">
    <property type="component" value="Unassembled WGS sequence"/>
</dbReference>
<feature type="domain" description="Survival protein SurE-like phosphatase/nucleotidase" evidence="7">
    <location>
        <begin position="3"/>
        <end position="185"/>
    </location>
</feature>
<dbReference type="InterPro" id="IPR002828">
    <property type="entry name" value="SurE-like_Pase/nucleotidase"/>
</dbReference>
<gene>
    <name evidence="6 8" type="primary">surE</name>
    <name evidence="8" type="ORF">H9874_03510</name>
</gene>
<feature type="binding site" evidence="6">
    <location>
        <position position="8"/>
    </location>
    <ligand>
        <name>a divalent metal cation</name>
        <dbReference type="ChEBI" id="CHEBI:60240"/>
    </ligand>
</feature>
<dbReference type="HAMAP" id="MF_00060">
    <property type="entry name" value="SurE"/>
    <property type="match status" value="1"/>
</dbReference>
<reference evidence="8" key="1">
    <citation type="journal article" date="2021" name="PeerJ">
        <title>Extensive microbial diversity within the chicken gut microbiome revealed by metagenomics and culture.</title>
        <authorList>
            <person name="Gilroy R."/>
            <person name="Ravi A."/>
            <person name="Getino M."/>
            <person name="Pursley I."/>
            <person name="Horton D.L."/>
            <person name="Alikhan N.F."/>
            <person name="Baker D."/>
            <person name="Gharbi K."/>
            <person name="Hall N."/>
            <person name="Watson M."/>
            <person name="Adriaenssens E.M."/>
            <person name="Foster-Nyarko E."/>
            <person name="Jarju S."/>
            <person name="Secka A."/>
            <person name="Antonio M."/>
            <person name="Oren A."/>
            <person name="Chaudhuri R.R."/>
            <person name="La Ragione R."/>
            <person name="Hildebrand F."/>
            <person name="Pallen M.J."/>
        </authorList>
    </citation>
    <scope>NUCLEOTIDE SEQUENCE</scope>
    <source>
        <strain evidence="8">ChiSxjej5B17-1746</strain>
    </source>
</reference>
<dbReference type="GO" id="GO:0008253">
    <property type="term" value="F:5'-nucleotidase activity"/>
    <property type="evidence" value="ECO:0007669"/>
    <property type="project" value="UniProtKB-UniRule"/>
</dbReference>
<dbReference type="AlphaFoldDB" id="A0A9D1U833"/>
<dbReference type="Gene3D" id="3.40.1210.10">
    <property type="entry name" value="Survival protein SurE-like phosphatase/nucleotidase"/>
    <property type="match status" value="1"/>
</dbReference>
<evidence type="ECO:0000256" key="2">
    <source>
        <dbReference type="ARBA" id="ARBA00011062"/>
    </source>
</evidence>